<feature type="transmembrane region" description="Helical" evidence="2">
    <location>
        <begin position="124"/>
        <end position="141"/>
    </location>
</feature>
<keyword evidence="4" id="KW-1185">Reference proteome</keyword>
<keyword evidence="2" id="KW-0472">Membrane</keyword>
<accession>A0ABY4L4R0</accession>
<evidence type="ECO:0008006" key="5">
    <source>
        <dbReference type="Google" id="ProtNLM"/>
    </source>
</evidence>
<evidence type="ECO:0000313" key="4">
    <source>
        <dbReference type="Proteomes" id="UP000832041"/>
    </source>
</evidence>
<feature type="region of interest" description="Disordered" evidence="1">
    <location>
        <begin position="1"/>
        <end position="25"/>
    </location>
</feature>
<reference evidence="3 4" key="1">
    <citation type="submission" date="2020-04" db="EMBL/GenBank/DDBJ databases">
        <title>Thermobifida alba genome sequencing and assembly.</title>
        <authorList>
            <person name="Luzics S."/>
            <person name="Horvath B."/>
            <person name="Nagy I."/>
            <person name="Toth A."/>
            <person name="Nagy I."/>
            <person name="Kukolya J."/>
        </authorList>
    </citation>
    <scope>NUCLEOTIDE SEQUENCE [LARGE SCALE GENOMIC DNA]</scope>
    <source>
        <strain evidence="3 4">DSM 43795</strain>
    </source>
</reference>
<name>A0ABY4L4R0_THEAE</name>
<evidence type="ECO:0000256" key="2">
    <source>
        <dbReference type="SAM" id="Phobius"/>
    </source>
</evidence>
<organism evidence="3 4">
    <name type="scientific">Thermobifida alba</name>
    <name type="common">Thermomonospora alba</name>
    <dbReference type="NCBI Taxonomy" id="53522"/>
    <lineage>
        <taxon>Bacteria</taxon>
        <taxon>Bacillati</taxon>
        <taxon>Actinomycetota</taxon>
        <taxon>Actinomycetes</taxon>
        <taxon>Streptosporangiales</taxon>
        <taxon>Nocardiopsidaceae</taxon>
        <taxon>Thermobifida</taxon>
    </lineage>
</organism>
<dbReference type="RefSeq" id="WP_248591151.1">
    <property type="nucleotide sequence ID" value="NZ_BAABEB010000011.1"/>
</dbReference>
<feature type="transmembrane region" description="Helical" evidence="2">
    <location>
        <begin position="95"/>
        <end position="117"/>
    </location>
</feature>
<feature type="transmembrane region" description="Helical" evidence="2">
    <location>
        <begin position="153"/>
        <end position="177"/>
    </location>
</feature>
<evidence type="ECO:0000313" key="3">
    <source>
        <dbReference type="EMBL" id="UPT22646.1"/>
    </source>
</evidence>
<proteinExistence type="predicted"/>
<sequence>MSEKATEVRTIPPPARGDRAPAGPRPVVASSAARGVLAAVRLSIGWIFLWAFLDKLFGLGFATPAEGAWVNGGSPTEGYLTNAVSGPFAELYRSFAGALWADVLFMAGLLGIGTALLLGIGMRVAAATGALLLVLMWTAVLPPQTNPFMDDHIVMALTVVLLALTDAGDTAGLGGWWSRLGIVRRLPVLR</sequence>
<gene>
    <name evidence="3" type="ORF">FOF52_18235</name>
</gene>
<keyword evidence="2" id="KW-1133">Transmembrane helix</keyword>
<keyword evidence="2" id="KW-0812">Transmembrane</keyword>
<dbReference type="EMBL" id="CP051627">
    <property type="protein sequence ID" value="UPT22646.1"/>
    <property type="molecule type" value="Genomic_DNA"/>
</dbReference>
<dbReference type="Proteomes" id="UP000832041">
    <property type="component" value="Chromosome"/>
</dbReference>
<feature type="transmembrane region" description="Helical" evidence="2">
    <location>
        <begin position="35"/>
        <end position="53"/>
    </location>
</feature>
<evidence type="ECO:0000256" key="1">
    <source>
        <dbReference type="SAM" id="MobiDB-lite"/>
    </source>
</evidence>
<protein>
    <recommendedName>
        <fullName evidence="5">Integral membrane protein</fullName>
    </recommendedName>
</protein>